<sequence length="85" mass="9834">MNTLKTIAIDISQSVFDRDTEAVMYITKDIYSDSFIVSIPVITFSCDIATEHDYNWLLRFSLFGDLEKNKRLVNAIKEGIAEFEY</sequence>
<keyword evidence="2" id="KW-1185">Reference proteome</keyword>
<dbReference type="Proteomes" id="UP000476934">
    <property type="component" value="Unassembled WGS sequence"/>
</dbReference>
<protein>
    <submittedName>
        <fullName evidence="1">Uncharacterized protein</fullName>
    </submittedName>
</protein>
<name>A0A6M0PBE4_9BACI</name>
<comment type="caution">
    <text evidence="1">The sequence shown here is derived from an EMBL/GenBank/DDBJ whole genome shotgun (WGS) entry which is preliminary data.</text>
</comment>
<organism evidence="1 2">
    <name type="scientific">Heyndrickxia ginsengihumi</name>
    <dbReference type="NCBI Taxonomy" id="363870"/>
    <lineage>
        <taxon>Bacteria</taxon>
        <taxon>Bacillati</taxon>
        <taxon>Bacillota</taxon>
        <taxon>Bacilli</taxon>
        <taxon>Bacillales</taxon>
        <taxon>Bacillaceae</taxon>
        <taxon>Heyndrickxia</taxon>
    </lineage>
</organism>
<reference evidence="1 2" key="2">
    <citation type="submission" date="2020-03" db="EMBL/GenBank/DDBJ databases">
        <title>Bacillus aquiflavi sp. nov., isolated from yellow water of strong flavor Chinese baijiu in Yibin region of China.</title>
        <authorList>
            <person name="Xie J."/>
        </authorList>
    </citation>
    <scope>NUCLEOTIDE SEQUENCE [LARGE SCALE GENOMIC DNA]</scope>
    <source>
        <strain evidence="1 2">Gsoil 114</strain>
    </source>
</reference>
<accession>A0A6M0PBE4</accession>
<evidence type="ECO:0000313" key="1">
    <source>
        <dbReference type="EMBL" id="NEY21725.1"/>
    </source>
</evidence>
<dbReference type="AlphaFoldDB" id="A0A6M0PBE4"/>
<dbReference type="EMBL" id="JAAIWK010000048">
    <property type="protein sequence ID" value="NEY21725.1"/>
    <property type="molecule type" value="Genomic_DNA"/>
</dbReference>
<gene>
    <name evidence="1" type="ORF">G4D61_17570</name>
</gene>
<proteinExistence type="predicted"/>
<dbReference type="RefSeq" id="WP_163174612.1">
    <property type="nucleotide sequence ID" value="NZ_JAAIWK010000048.1"/>
</dbReference>
<reference evidence="1 2" key="1">
    <citation type="submission" date="2020-02" db="EMBL/GenBank/DDBJ databases">
        <authorList>
            <person name="Feng H."/>
        </authorList>
    </citation>
    <scope>NUCLEOTIDE SEQUENCE [LARGE SCALE GENOMIC DNA]</scope>
    <source>
        <strain evidence="1 2">Gsoil 114</strain>
    </source>
</reference>
<evidence type="ECO:0000313" key="2">
    <source>
        <dbReference type="Proteomes" id="UP000476934"/>
    </source>
</evidence>